<comment type="caution">
    <text evidence="1">The sequence shown here is derived from an EMBL/GenBank/DDBJ whole genome shotgun (WGS) entry which is preliminary data.</text>
</comment>
<dbReference type="Gene3D" id="3.30.530.20">
    <property type="match status" value="1"/>
</dbReference>
<reference evidence="1 2" key="1">
    <citation type="journal article" date="2018" name="Syst. Appl. Microbiol.">
        <title>Abditibacterium utsteinense sp. nov., the first cultivated member of candidate phylum FBP, isolated from ice-free Antarctic soil samples.</title>
        <authorList>
            <person name="Tahon G."/>
            <person name="Tytgat B."/>
            <person name="Lebbe L."/>
            <person name="Carlier A."/>
            <person name="Willems A."/>
        </authorList>
    </citation>
    <scope>NUCLEOTIDE SEQUENCE [LARGE SCALE GENOMIC DNA]</scope>
    <source>
        <strain evidence="1 2">LMG 29911</strain>
    </source>
</reference>
<proteinExistence type="predicted"/>
<dbReference type="InterPro" id="IPR023393">
    <property type="entry name" value="START-like_dom_sf"/>
</dbReference>
<keyword evidence="2" id="KW-1185">Reference proteome</keyword>
<dbReference type="Proteomes" id="UP000237684">
    <property type="component" value="Unassembled WGS sequence"/>
</dbReference>
<dbReference type="SUPFAM" id="SSF55961">
    <property type="entry name" value="Bet v1-like"/>
    <property type="match status" value="1"/>
</dbReference>
<dbReference type="InParanoid" id="A0A2S8SVZ0"/>
<name>A0A2S8SVZ0_9BACT</name>
<gene>
    <name evidence="1" type="ORF">B1R32_103236</name>
</gene>
<organism evidence="1 2">
    <name type="scientific">Abditibacterium utsteinense</name>
    <dbReference type="NCBI Taxonomy" id="1960156"/>
    <lineage>
        <taxon>Bacteria</taxon>
        <taxon>Pseudomonadati</taxon>
        <taxon>Abditibacteriota</taxon>
        <taxon>Abditibacteriia</taxon>
        <taxon>Abditibacteriales</taxon>
        <taxon>Abditibacteriaceae</taxon>
        <taxon>Abditibacterium</taxon>
    </lineage>
</organism>
<dbReference type="AlphaFoldDB" id="A0A2S8SVZ0"/>
<dbReference type="EMBL" id="NIGF01000003">
    <property type="protein sequence ID" value="PQV64966.1"/>
    <property type="molecule type" value="Genomic_DNA"/>
</dbReference>
<evidence type="ECO:0000313" key="1">
    <source>
        <dbReference type="EMBL" id="PQV64966.1"/>
    </source>
</evidence>
<evidence type="ECO:0008006" key="3">
    <source>
        <dbReference type="Google" id="ProtNLM"/>
    </source>
</evidence>
<sequence length="158" mass="17922">MAQITAQITIDAPIQTCFDLARDAAFHVESARQTSERIVAGRKSGLFELGDEVTFEAKHLGVRQRLSARIIEMNAPRGFTDQMTRGVFQSMRHEHRFETTENGQTQMSDIITWRSPLGILGVCADKIIVERHLLHFLWNRAQKIKARAEDSTKNQGLC</sequence>
<protein>
    <recommendedName>
        <fullName evidence="3">Ligand-binding SRPBCC domain-containing protein</fullName>
    </recommendedName>
</protein>
<evidence type="ECO:0000313" key="2">
    <source>
        <dbReference type="Proteomes" id="UP000237684"/>
    </source>
</evidence>
<accession>A0A2S8SVZ0</accession>
<dbReference type="CDD" id="cd07820">
    <property type="entry name" value="SRPBCC_3"/>
    <property type="match status" value="1"/>
</dbReference>
<dbReference type="OrthoDB" id="9801773at2"/>
<dbReference type="RefSeq" id="WP_105482832.1">
    <property type="nucleotide sequence ID" value="NZ_NIGF01000003.1"/>
</dbReference>